<feature type="transmembrane region" description="Helical" evidence="1">
    <location>
        <begin position="26"/>
        <end position="46"/>
    </location>
</feature>
<keyword evidence="1" id="KW-0812">Transmembrane</keyword>
<sequence length="216" mass="23114">MQHDGDALRDGPSALMRPRTALLRQLALATLALVVPLGAALLVLAVPTGNAAAVILGVVVVALLGALLAALYLTSYVRISYATGDVESRFLGRRTRIRRGAVRQLLVVHVYQGLTLDTQPRLFVLDVDGRLLLRLSGHVYDLWTMRSLAADLDLPLTEQAKVLTMAELRGSRRGILPWYERSRIALAGALVLLGVGAIGAVVGIMALTGVPVSIRL</sequence>
<protein>
    <submittedName>
        <fullName evidence="2">Uncharacterized protein</fullName>
    </submittedName>
</protein>
<reference evidence="2 3" key="1">
    <citation type="submission" date="2016-08" db="EMBL/GenBank/DDBJ databases">
        <title>Genome sequence of Clavibacter michiganensis spp strain CFBP8019.</title>
        <authorList>
            <person name="Thapa S.P."/>
            <person name="Coaker G."/>
            <person name="Jacques M.-A."/>
        </authorList>
    </citation>
    <scope>NUCLEOTIDE SEQUENCE [LARGE SCALE GENOMIC DNA]</scope>
    <source>
        <strain evidence="2">CFBP8019</strain>
    </source>
</reference>
<accession>A0A251YSW8</accession>
<dbReference type="RefSeq" id="WP_086513924.1">
    <property type="nucleotide sequence ID" value="NZ_MDJZ01000005.1"/>
</dbReference>
<dbReference type="Proteomes" id="UP000195101">
    <property type="component" value="Unassembled WGS sequence"/>
</dbReference>
<dbReference type="OrthoDB" id="5116324at2"/>
<keyword evidence="1" id="KW-1133">Transmembrane helix</keyword>
<keyword evidence="3" id="KW-1185">Reference proteome</keyword>
<evidence type="ECO:0000256" key="1">
    <source>
        <dbReference type="SAM" id="Phobius"/>
    </source>
</evidence>
<evidence type="ECO:0000313" key="3">
    <source>
        <dbReference type="Proteomes" id="UP000195101"/>
    </source>
</evidence>
<organism evidence="2 3">
    <name type="scientific">Clavibacter michiganensis</name>
    <dbReference type="NCBI Taxonomy" id="28447"/>
    <lineage>
        <taxon>Bacteria</taxon>
        <taxon>Bacillati</taxon>
        <taxon>Actinomycetota</taxon>
        <taxon>Actinomycetes</taxon>
        <taxon>Micrococcales</taxon>
        <taxon>Microbacteriaceae</taxon>
        <taxon>Clavibacter</taxon>
    </lineage>
</organism>
<keyword evidence="1" id="KW-0472">Membrane</keyword>
<proteinExistence type="predicted"/>
<evidence type="ECO:0000313" key="2">
    <source>
        <dbReference type="EMBL" id="OUE27326.1"/>
    </source>
</evidence>
<feature type="transmembrane region" description="Helical" evidence="1">
    <location>
        <begin position="52"/>
        <end position="73"/>
    </location>
</feature>
<name>A0A251YSW8_9MICO</name>
<gene>
    <name evidence="2" type="ORF">BFL37_04360</name>
</gene>
<dbReference type="EMBL" id="MDJZ01000005">
    <property type="protein sequence ID" value="OUE27326.1"/>
    <property type="molecule type" value="Genomic_DNA"/>
</dbReference>
<feature type="transmembrane region" description="Helical" evidence="1">
    <location>
        <begin position="184"/>
        <end position="207"/>
    </location>
</feature>
<comment type="caution">
    <text evidence="2">The sequence shown here is derived from an EMBL/GenBank/DDBJ whole genome shotgun (WGS) entry which is preliminary data.</text>
</comment>
<dbReference type="AlphaFoldDB" id="A0A251YSW8"/>